<reference evidence="7 8" key="1">
    <citation type="submission" date="2019-08" db="EMBL/GenBank/DDBJ databases">
        <title>Emergence of NDM-5-producing hypervirulent Klebsiella pneumoniae from clinical infections.</title>
        <authorList>
            <person name="Shen Z."/>
            <person name="Zhang H."/>
            <person name="Li M."/>
        </authorList>
    </citation>
    <scope>NUCLEOTIDE SEQUENCE [LARGE SCALE GENOMIC DNA]</scope>
    <source>
        <strain evidence="7 8">RJ18-06</strain>
    </source>
</reference>
<evidence type="ECO:0000256" key="2">
    <source>
        <dbReference type="ARBA" id="ARBA00022485"/>
    </source>
</evidence>
<evidence type="ECO:0000256" key="3">
    <source>
        <dbReference type="ARBA" id="ARBA00022691"/>
    </source>
</evidence>
<keyword evidence="6" id="KW-0411">Iron-sulfur</keyword>
<dbReference type="PROSITE" id="PS01087">
    <property type="entry name" value="RADICAL_ACTIVATING"/>
    <property type="match status" value="1"/>
</dbReference>
<dbReference type="InterPro" id="IPR013785">
    <property type="entry name" value="Aldolase_TIM"/>
</dbReference>
<dbReference type="InterPro" id="IPR001989">
    <property type="entry name" value="Radical_activat_CS"/>
</dbReference>
<organism evidence="7 8">
    <name type="scientific">Klebsiella pneumoniae</name>
    <dbReference type="NCBI Taxonomy" id="573"/>
    <lineage>
        <taxon>Bacteria</taxon>
        <taxon>Pseudomonadati</taxon>
        <taxon>Pseudomonadota</taxon>
        <taxon>Gammaproteobacteria</taxon>
        <taxon>Enterobacterales</taxon>
        <taxon>Enterobacteriaceae</taxon>
        <taxon>Klebsiella/Raoultella group</taxon>
        <taxon>Klebsiella</taxon>
        <taxon>Klebsiella pneumoniae complex</taxon>
    </lineage>
</organism>
<dbReference type="GO" id="GO:0016491">
    <property type="term" value="F:oxidoreductase activity"/>
    <property type="evidence" value="ECO:0007669"/>
    <property type="project" value="UniProtKB-KW"/>
</dbReference>
<dbReference type="GO" id="GO:0046872">
    <property type="term" value="F:metal ion binding"/>
    <property type="evidence" value="ECO:0007669"/>
    <property type="project" value="UniProtKB-KW"/>
</dbReference>
<dbReference type="Pfam" id="PF13353">
    <property type="entry name" value="Fer4_12"/>
    <property type="match status" value="1"/>
</dbReference>
<name>A0A5C2LIR1_KLEPN</name>
<keyword evidence="5" id="KW-0408">Iron</keyword>
<keyword evidence="2" id="KW-0004">4Fe-4S</keyword>
<protein>
    <submittedName>
        <fullName evidence="7">4Fe-4S cluster-binding domain-containing protein</fullName>
    </submittedName>
</protein>
<keyword evidence="4" id="KW-0479">Metal-binding</keyword>
<dbReference type="Proteomes" id="UP000325096">
    <property type="component" value="Chromosome"/>
</dbReference>
<gene>
    <name evidence="7" type="ORF">FZ929_13750</name>
</gene>
<evidence type="ECO:0000256" key="1">
    <source>
        <dbReference type="ARBA" id="ARBA00001966"/>
    </source>
</evidence>
<dbReference type="AlphaFoldDB" id="A0A5C2LIR1"/>
<evidence type="ECO:0000313" key="7">
    <source>
        <dbReference type="EMBL" id="QEP92132.1"/>
    </source>
</evidence>
<dbReference type="EMBL" id="CP043669">
    <property type="protein sequence ID" value="QEP92132.1"/>
    <property type="molecule type" value="Genomic_DNA"/>
</dbReference>
<evidence type="ECO:0000256" key="5">
    <source>
        <dbReference type="ARBA" id="ARBA00023004"/>
    </source>
</evidence>
<proteinExistence type="predicted"/>
<evidence type="ECO:0000256" key="4">
    <source>
        <dbReference type="ARBA" id="ARBA00022723"/>
    </source>
</evidence>
<keyword evidence="3" id="KW-0949">S-adenosyl-L-methionine</keyword>
<evidence type="ECO:0000313" key="8">
    <source>
        <dbReference type="Proteomes" id="UP000325096"/>
    </source>
</evidence>
<accession>A0A5C2LIR1</accession>
<dbReference type="GO" id="GO:0051539">
    <property type="term" value="F:4 iron, 4 sulfur cluster binding"/>
    <property type="evidence" value="ECO:0007669"/>
    <property type="project" value="UniProtKB-KW"/>
</dbReference>
<evidence type="ECO:0000256" key="6">
    <source>
        <dbReference type="ARBA" id="ARBA00023014"/>
    </source>
</evidence>
<comment type="cofactor">
    <cofactor evidence="1">
        <name>[4Fe-4S] cluster</name>
        <dbReference type="ChEBI" id="CHEBI:49883"/>
    </cofactor>
</comment>
<dbReference type="Gene3D" id="3.20.20.70">
    <property type="entry name" value="Aldolase class I"/>
    <property type="match status" value="1"/>
</dbReference>
<sequence length="47" mass="5069">MITSTTPVDIVNGPGTRCTLFVSGCVHECPGCYNKSTAGELRYAVYR</sequence>